<dbReference type="SUPFAM" id="SSF144232">
    <property type="entry name" value="HIT/MYND zinc finger-like"/>
    <property type="match status" value="1"/>
</dbReference>
<proteinExistence type="inferred from homology"/>
<feature type="compositionally biased region" description="Low complexity" evidence="8">
    <location>
        <begin position="193"/>
        <end position="228"/>
    </location>
</feature>
<dbReference type="InterPro" id="IPR002893">
    <property type="entry name" value="Znf_MYND"/>
</dbReference>
<dbReference type="GO" id="GO:0008270">
    <property type="term" value="F:zinc ion binding"/>
    <property type="evidence" value="ECO:0007669"/>
    <property type="project" value="UniProtKB-KW"/>
</dbReference>
<dbReference type="AlphaFoldDB" id="A0A9P6FQ68"/>
<evidence type="ECO:0000313" key="11">
    <source>
        <dbReference type="Proteomes" id="UP000780801"/>
    </source>
</evidence>
<dbReference type="PANTHER" id="PTHR47442:SF1">
    <property type="entry name" value="MYND-TYPE ZINC FINGER PROTEIN MUB1"/>
    <property type="match status" value="1"/>
</dbReference>
<sequence length="970" mass="105243">TMREPNFSFPGQNRAAICITSTIYDRRALDCTDYIPIINTLTNLAYLTGSTPTIREFITRDGGLERLVTILKNTKANDRKNGLKWTLAFQCVVNIGVRGTEQIRKRVVQAGMVPVIVNVLESFFAVLKSVNEENEKKRQQRRADTANSQSLQYRLPQPQPSNADPNGALEPSGSGQYESHPHHHQGQSDEGASSSSSSSSSITSSSVPPSLTLTTTATMSTTSLTPTTMETGLGAYVQNGHPFDSQSIQVGTTSPSGHDLEAREATQSGLNQQESRPQQQFFYREDDILHSLQLLAYLSKYPTLRSSFHTDSGSNVFAIVEKFTHRTMHPLEIQYWAGVIMRNACRKDDTRKGIRQCAYTGCGKWETKPREFAKCRRCRKAKYCSKQCQSKAWSEGHRWWCIEKKPESMGVSTSFGTDLPPAPPPPPPPADLQDQPEGSPSLMENGSIPSIPTGAGGPRIVGGGGENGNNARHQGFHNAQYQQVTGFLPYGPRPIPGQSAGQPSAVSQSQSHSQTYSQTDSQTYSMSHSQSHPEQMPQRSHPAPHSQAQSSWSAGQFGYPPNMYQQHPSQNGLSSSQRSQPQGAPSHAHAQQPPHQRYPQEQVRTHHQQSGPQSQPPSRPQGPLGTMQSRPLANAPLHAPSAAINPSSALPAAPMPQRSMSHRTPNSAPLFPTQRSEFPQHLGISPDSPTPEQLAQRFVQQVALHPGQHNELAQSLSAQFKQYFPTHHQAEAKRQFSFHARQHFARYEREQQILRNAAAQNAQSSNVAHAHAHTSVAAPTAAPGPSSSMSGSKQLTMVPGASTAHGLVTATAGPKHGMTTNAPGQAIPGKQSGTARRRSDLDSDEDEERARLRSGPQSTSTMSMPMLTQDLSTTELSGPLSTSLLDSNMSGQGSFGPSSGSLNGADAVVGGVRGSPSELRDFKVRKLMTRDDPMGHGSASSNGVSNHATTEQGDEWSYSRQMAKDTTTAS</sequence>
<evidence type="ECO:0000256" key="6">
    <source>
        <dbReference type="ARBA" id="ARBA00022833"/>
    </source>
</evidence>
<dbReference type="Gene3D" id="6.10.140.2220">
    <property type="match status" value="1"/>
</dbReference>
<evidence type="ECO:0000256" key="5">
    <source>
        <dbReference type="ARBA" id="ARBA00022771"/>
    </source>
</evidence>
<dbReference type="OrthoDB" id="5594178at2759"/>
<dbReference type="GO" id="GO:0006511">
    <property type="term" value="P:ubiquitin-dependent protein catabolic process"/>
    <property type="evidence" value="ECO:0007669"/>
    <property type="project" value="TreeGrafter"/>
</dbReference>
<feature type="compositionally biased region" description="Low complexity" evidence="8">
    <location>
        <begin position="507"/>
        <end position="527"/>
    </location>
</feature>
<keyword evidence="5 7" id="KW-0863">Zinc-finger</keyword>
<evidence type="ECO:0000256" key="2">
    <source>
        <dbReference type="ARBA" id="ARBA00010655"/>
    </source>
</evidence>
<dbReference type="GO" id="GO:0007163">
    <property type="term" value="P:establishment or maintenance of cell polarity"/>
    <property type="evidence" value="ECO:0007669"/>
    <property type="project" value="TreeGrafter"/>
</dbReference>
<dbReference type="GO" id="GO:0005737">
    <property type="term" value="C:cytoplasm"/>
    <property type="evidence" value="ECO:0007669"/>
    <property type="project" value="UniProtKB-SubCell"/>
</dbReference>
<dbReference type="Proteomes" id="UP000780801">
    <property type="component" value="Unassembled WGS sequence"/>
</dbReference>
<evidence type="ECO:0000313" key="10">
    <source>
        <dbReference type="EMBL" id="KAF9579362.1"/>
    </source>
</evidence>
<feature type="compositionally biased region" description="Polar residues" evidence="8">
    <location>
        <begin position="658"/>
        <end position="677"/>
    </location>
</feature>
<comment type="subcellular location">
    <subcellularLocation>
        <location evidence="1">Cytoplasm</location>
    </subcellularLocation>
</comment>
<name>A0A9P6FQ68_9FUNG</name>
<feature type="compositionally biased region" description="Polar residues" evidence="8">
    <location>
        <begin position="244"/>
        <end position="256"/>
    </location>
</feature>
<gene>
    <name evidence="10" type="ORF">BGW38_004415</name>
</gene>
<dbReference type="Gene3D" id="1.25.10.10">
    <property type="entry name" value="Leucine-rich Repeat Variant"/>
    <property type="match status" value="1"/>
</dbReference>
<feature type="compositionally biased region" description="Polar residues" evidence="8">
    <location>
        <begin position="938"/>
        <end position="951"/>
    </location>
</feature>
<dbReference type="InterPro" id="IPR051664">
    <property type="entry name" value="MYND-type_zinc_finger"/>
</dbReference>
<evidence type="ECO:0000256" key="4">
    <source>
        <dbReference type="ARBA" id="ARBA00022723"/>
    </source>
</evidence>
<protein>
    <recommendedName>
        <fullName evidence="9">MYND-type domain-containing protein</fullName>
    </recommendedName>
</protein>
<accession>A0A9P6FQ68</accession>
<organism evidence="10 11">
    <name type="scientific">Lunasporangiospora selenospora</name>
    <dbReference type="NCBI Taxonomy" id="979761"/>
    <lineage>
        <taxon>Eukaryota</taxon>
        <taxon>Fungi</taxon>
        <taxon>Fungi incertae sedis</taxon>
        <taxon>Mucoromycota</taxon>
        <taxon>Mortierellomycotina</taxon>
        <taxon>Mortierellomycetes</taxon>
        <taxon>Mortierellales</taxon>
        <taxon>Mortierellaceae</taxon>
        <taxon>Lunasporangiospora</taxon>
    </lineage>
</organism>
<keyword evidence="4" id="KW-0479">Metal-binding</keyword>
<evidence type="ECO:0000259" key="9">
    <source>
        <dbReference type="PROSITE" id="PS50865"/>
    </source>
</evidence>
<feature type="compositionally biased region" description="Low complexity" evidence="8">
    <location>
        <begin position="758"/>
        <end position="792"/>
    </location>
</feature>
<feature type="region of interest" description="Disordered" evidence="8">
    <location>
        <begin position="411"/>
        <end position="473"/>
    </location>
</feature>
<dbReference type="SUPFAM" id="SSF48371">
    <property type="entry name" value="ARM repeat"/>
    <property type="match status" value="1"/>
</dbReference>
<evidence type="ECO:0000256" key="1">
    <source>
        <dbReference type="ARBA" id="ARBA00004496"/>
    </source>
</evidence>
<feature type="region of interest" description="Disordered" evidence="8">
    <location>
        <begin position="758"/>
        <end position="796"/>
    </location>
</feature>
<dbReference type="GO" id="GO:1990304">
    <property type="term" value="C:MUB1-RAD6-UBR2 ubiquitin ligase complex"/>
    <property type="evidence" value="ECO:0007669"/>
    <property type="project" value="TreeGrafter"/>
</dbReference>
<dbReference type="InterPro" id="IPR011989">
    <property type="entry name" value="ARM-like"/>
</dbReference>
<feature type="region of interest" description="Disordered" evidence="8">
    <location>
        <begin position="486"/>
        <end position="688"/>
    </location>
</feature>
<feature type="region of interest" description="Disordered" evidence="8">
    <location>
        <begin position="808"/>
        <end position="864"/>
    </location>
</feature>
<keyword evidence="6" id="KW-0862">Zinc</keyword>
<feature type="domain" description="MYND-type" evidence="9">
    <location>
        <begin position="359"/>
        <end position="401"/>
    </location>
</feature>
<comment type="similarity">
    <text evidence="2">Belongs to the MUB1/samB family.</text>
</comment>
<dbReference type="PROSITE" id="PS50865">
    <property type="entry name" value="ZF_MYND_2"/>
    <property type="match status" value="1"/>
</dbReference>
<feature type="region of interest" description="Disordered" evidence="8">
    <location>
        <begin position="930"/>
        <end position="970"/>
    </location>
</feature>
<comment type="caution">
    <text evidence="10">The sequence shown here is derived from an EMBL/GenBank/DDBJ whole genome shotgun (WGS) entry which is preliminary data.</text>
</comment>
<feature type="compositionally biased region" description="Basic and acidic residues" evidence="8">
    <location>
        <begin position="133"/>
        <end position="144"/>
    </location>
</feature>
<feature type="non-terminal residue" evidence="10">
    <location>
        <position position="1"/>
    </location>
</feature>
<evidence type="ECO:0000256" key="3">
    <source>
        <dbReference type="ARBA" id="ARBA00022490"/>
    </source>
</evidence>
<feature type="region of interest" description="Disordered" evidence="8">
    <location>
        <begin position="133"/>
        <end position="259"/>
    </location>
</feature>
<dbReference type="EMBL" id="JAABOA010002822">
    <property type="protein sequence ID" value="KAF9579362.1"/>
    <property type="molecule type" value="Genomic_DNA"/>
</dbReference>
<feature type="compositionally biased region" description="Polar residues" evidence="8">
    <location>
        <begin position="958"/>
        <end position="970"/>
    </location>
</feature>
<evidence type="ECO:0000256" key="8">
    <source>
        <dbReference type="SAM" id="MobiDB-lite"/>
    </source>
</evidence>
<keyword evidence="3" id="KW-0963">Cytoplasm</keyword>
<reference evidence="10" key="1">
    <citation type="journal article" date="2020" name="Fungal Divers.">
        <title>Resolving the Mortierellaceae phylogeny through synthesis of multi-gene phylogenetics and phylogenomics.</title>
        <authorList>
            <person name="Vandepol N."/>
            <person name="Liber J."/>
            <person name="Desiro A."/>
            <person name="Na H."/>
            <person name="Kennedy M."/>
            <person name="Barry K."/>
            <person name="Grigoriev I.V."/>
            <person name="Miller A.N."/>
            <person name="O'Donnell K."/>
            <person name="Stajich J.E."/>
            <person name="Bonito G."/>
        </authorList>
    </citation>
    <scope>NUCLEOTIDE SEQUENCE</scope>
    <source>
        <strain evidence="10">KOD1015</strain>
    </source>
</reference>
<dbReference type="InterPro" id="IPR016024">
    <property type="entry name" value="ARM-type_fold"/>
</dbReference>
<feature type="compositionally biased region" description="Gly residues" evidence="8">
    <location>
        <begin position="454"/>
        <end position="467"/>
    </location>
</feature>
<dbReference type="Pfam" id="PF01753">
    <property type="entry name" value="zf-MYND"/>
    <property type="match status" value="1"/>
</dbReference>
<feature type="compositionally biased region" description="Pro residues" evidence="8">
    <location>
        <begin position="420"/>
        <end position="430"/>
    </location>
</feature>
<feature type="compositionally biased region" description="Polar residues" evidence="8">
    <location>
        <begin position="563"/>
        <end position="583"/>
    </location>
</feature>
<keyword evidence="11" id="KW-1185">Reference proteome</keyword>
<evidence type="ECO:0000256" key="7">
    <source>
        <dbReference type="PROSITE-ProRule" id="PRU00134"/>
    </source>
</evidence>
<dbReference type="PANTHER" id="PTHR47442">
    <property type="entry name" value="MYND-TYPE ZINC FINGER PROTEIN MUB1"/>
    <property type="match status" value="1"/>
</dbReference>